<dbReference type="Proteomes" id="UP000014480">
    <property type="component" value="Unassembled WGS sequence"/>
</dbReference>
<accession>A0A484FCM3</accession>
<reference evidence="2" key="2">
    <citation type="journal article" date="2019" name="Mol. Plant Microbe Interact.">
        <title>Genome sequence resources for four phytopathogenic fungi from the Colletotrichum orbiculare species complex.</title>
        <authorList>
            <person name="Gan P."/>
            <person name="Tsushima A."/>
            <person name="Narusaka M."/>
            <person name="Narusaka Y."/>
            <person name="Takano Y."/>
            <person name="Kubo Y."/>
            <person name="Shirasu K."/>
        </authorList>
    </citation>
    <scope>GENOME REANNOTATION</scope>
    <source>
        <strain evidence="2">104-T / ATCC 96160 / CBS 514.97 / LARS 414 / MAFF 240422</strain>
    </source>
</reference>
<name>A0A484FCM3_COLOR</name>
<gene>
    <name evidence="1" type="ORF">Cob_v011809</name>
</gene>
<comment type="caution">
    <text evidence="1">The sequence shown here is derived from an EMBL/GenBank/DDBJ whole genome shotgun (WGS) entry which is preliminary data.</text>
</comment>
<dbReference type="EMBL" id="AMCV02000041">
    <property type="protein sequence ID" value="TDZ15295.1"/>
    <property type="molecule type" value="Genomic_DNA"/>
</dbReference>
<evidence type="ECO:0000313" key="2">
    <source>
        <dbReference type="Proteomes" id="UP000014480"/>
    </source>
</evidence>
<dbReference type="AlphaFoldDB" id="A0A484FCM3"/>
<evidence type="ECO:0000313" key="1">
    <source>
        <dbReference type="EMBL" id="TDZ15295.1"/>
    </source>
</evidence>
<keyword evidence="2" id="KW-1185">Reference proteome</keyword>
<sequence length="67" mass="7779">MQPEQNKLDRLRPLTTPIVLSSSSVSREWRTFDCVCILLSHITCCSYPQLIRARSIDHEPTWLDAIH</sequence>
<organism evidence="1 2">
    <name type="scientific">Colletotrichum orbiculare (strain 104-T / ATCC 96160 / CBS 514.97 / LARS 414 / MAFF 240422)</name>
    <name type="common">Cucumber anthracnose fungus</name>
    <name type="synonym">Colletotrichum lagenarium</name>
    <dbReference type="NCBI Taxonomy" id="1213857"/>
    <lineage>
        <taxon>Eukaryota</taxon>
        <taxon>Fungi</taxon>
        <taxon>Dikarya</taxon>
        <taxon>Ascomycota</taxon>
        <taxon>Pezizomycotina</taxon>
        <taxon>Sordariomycetes</taxon>
        <taxon>Hypocreomycetidae</taxon>
        <taxon>Glomerellales</taxon>
        <taxon>Glomerellaceae</taxon>
        <taxon>Colletotrichum</taxon>
        <taxon>Colletotrichum orbiculare species complex</taxon>
    </lineage>
</organism>
<reference evidence="2" key="1">
    <citation type="journal article" date="2013" name="New Phytol.">
        <title>Comparative genomic and transcriptomic analyses reveal the hemibiotrophic stage shift of Colletotrichum fungi.</title>
        <authorList>
            <person name="Gan P."/>
            <person name="Ikeda K."/>
            <person name="Irieda H."/>
            <person name="Narusaka M."/>
            <person name="O'Connell R.J."/>
            <person name="Narusaka Y."/>
            <person name="Takano Y."/>
            <person name="Kubo Y."/>
            <person name="Shirasu K."/>
        </authorList>
    </citation>
    <scope>NUCLEOTIDE SEQUENCE [LARGE SCALE GENOMIC DNA]</scope>
    <source>
        <strain evidence="2">104-T / ATCC 96160 / CBS 514.97 / LARS 414 / MAFF 240422</strain>
    </source>
</reference>
<protein>
    <submittedName>
        <fullName evidence="1">Uncharacterized protein</fullName>
    </submittedName>
</protein>
<proteinExistence type="predicted"/>